<dbReference type="Gene3D" id="3.30.420.10">
    <property type="entry name" value="Ribonuclease H-like superfamily/Ribonuclease H"/>
    <property type="match status" value="1"/>
</dbReference>
<accession>A0A2J7PN68</accession>
<name>A0A2J7PN68_9NEOP</name>
<dbReference type="InterPro" id="IPR036397">
    <property type="entry name" value="RNaseH_sf"/>
</dbReference>
<feature type="non-terminal residue" evidence="2">
    <location>
        <position position="1"/>
    </location>
</feature>
<dbReference type="OrthoDB" id="10024802at2759"/>
<dbReference type="STRING" id="105785.A0A2J7PN68"/>
<dbReference type="EMBL" id="NEVH01023957">
    <property type="protein sequence ID" value="PNF17782.1"/>
    <property type="molecule type" value="Genomic_DNA"/>
</dbReference>
<organism evidence="2 3">
    <name type="scientific">Cryptotermes secundus</name>
    <dbReference type="NCBI Taxonomy" id="105785"/>
    <lineage>
        <taxon>Eukaryota</taxon>
        <taxon>Metazoa</taxon>
        <taxon>Ecdysozoa</taxon>
        <taxon>Arthropoda</taxon>
        <taxon>Hexapoda</taxon>
        <taxon>Insecta</taxon>
        <taxon>Pterygota</taxon>
        <taxon>Neoptera</taxon>
        <taxon>Polyneoptera</taxon>
        <taxon>Dictyoptera</taxon>
        <taxon>Blattodea</taxon>
        <taxon>Blattoidea</taxon>
        <taxon>Termitoidae</taxon>
        <taxon>Kalotermitidae</taxon>
        <taxon>Cryptotermitinae</taxon>
        <taxon>Cryptotermes</taxon>
    </lineage>
</organism>
<evidence type="ECO:0000313" key="3">
    <source>
        <dbReference type="Proteomes" id="UP000235965"/>
    </source>
</evidence>
<dbReference type="InParanoid" id="A0A2J7PN68"/>
<dbReference type="PANTHER" id="PTHR47326">
    <property type="entry name" value="TRANSPOSABLE ELEMENT TC3 TRANSPOSASE-LIKE PROTEIN"/>
    <property type="match status" value="1"/>
</dbReference>
<dbReference type="Pfam" id="PF13358">
    <property type="entry name" value="DDE_3"/>
    <property type="match status" value="1"/>
</dbReference>
<evidence type="ECO:0000313" key="2">
    <source>
        <dbReference type="EMBL" id="PNF17782.1"/>
    </source>
</evidence>
<dbReference type="GO" id="GO:0003676">
    <property type="term" value="F:nucleic acid binding"/>
    <property type="evidence" value="ECO:0007669"/>
    <property type="project" value="InterPro"/>
</dbReference>
<proteinExistence type="predicted"/>
<gene>
    <name evidence="2" type="ORF">B7P43_G06907</name>
</gene>
<protein>
    <recommendedName>
        <fullName evidence="1">Tc1-like transposase DDE domain-containing protein</fullName>
    </recommendedName>
</protein>
<keyword evidence="3" id="KW-1185">Reference proteome</keyword>
<reference evidence="2 3" key="1">
    <citation type="submission" date="2017-12" db="EMBL/GenBank/DDBJ databases">
        <title>Hemimetabolous genomes reveal molecular basis of termite eusociality.</title>
        <authorList>
            <person name="Harrison M.C."/>
            <person name="Jongepier E."/>
            <person name="Robertson H.M."/>
            <person name="Arning N."/>
            <person name="Bitard-Feildel T."/>
            <person name="Chao H."/>
            <person name="Childers C.P."/>
            <person name="Dinh H."/>
            <person name="Doddapaneni H."/>
            <person name="Dugan S."/>
            <person name="Gowin J."/>
            <person name="Greiner C."/>
            <person name="Han Y."/>
            <person name="Hu H."/>
            <person name="Hughes D.S.T."/>
            <person name="Huylmans A.-K."/>
            <person name="Kemena C."/>
            <person name="Kremer L.P.M."/>
            <person name="Lee S.L."/>
            <person name="Lopez-Ezquerra A."/>
            <person name="Mallet L."/>
            <person name="Monroy-Kuhn J.M."/>
            <person name="Moser A."/>
            <person name="Murali S.C."/>
            <person name="Muzny D.M."/>
            <person name="Otani S."/>
            <person name="Piulachs M.-D."/>
            <person name="Poelchau M."/>
            <person name="Qu J."/>
            <person name="Schaub F."/>
            <person name="Wada-Katsumata A."/>
            <person name="Worley K.C."/>
            <person name="Xie Q."/>
            <person name="Ylla G."/>
            <person name="Poulsen M."/>
            <person name="Gibbs R.A."/>
            <person name="Schal C."/>
            <person name="Richards S."/>
            <person name="Belles X."/>
            <person name="Korb J."/>
            <person name="Bornberg-Bauer E."/>
        </authorList>
    </citation>
    <scope>NUCLEOTIDE SEQUENCE [LARGE SCALE GENOMIC DNA]</scope>
    <source>
        <tissue evidence="2">Whole body</tissue>
    </source>
</reference>
<dbReference type="PANTHER" id="PTHR47326:SF1">
    <property type="entry name" value="HTH PSQ-TYPE DOMAIN-CONTAINING PROTEIN"/>
    <property type="match status" value="1"/>
</dbReference>
<dbReference type="InterPro" id="IPR038717">
    <property type="entry name" value="Tc1-like_DDE_dom"/>
</dbReference>
<dbReference type="AlphaFoldDB" id="A0A2J7PN68"/>
<evidence type="ECO:0000259" key="1">
    <source>
        <dbReference type="Pfam" id="PF13358"/>
    </source>
</evidence>
<sequence>LRKRLHLKAYRLSIVQHLTDADKVVRKDFCKFLDFVIFSDESTFHVSGKVNIDNCRIWGSENPRVSLEHVRHSPKVIVFCALSKERVYGPFFFMETTITGSVYLDLIPQLDEDDQEERVHFQQDGAPPHYLGEVREYLNARFPGRWIGRAAPIAWPPRSPDLTPLDSFLWGFVKDRVFVPPLPASVVELRPRITASVAEVTPEMLRSVWQETDYRWDVCSITNEVTLNRNYPR</sequence>
<feature type="domain" description="Tc1-like transposase DDE" evidence="1">
    <location>
        <begin position="36"/>
        <end position="178"/>
    </location>
</feature>
<comment type="caution">
    <text evidence="2">The sequence shown here is derived from an EMBL/GenBank/DDBJ whole genome shotgun (WGS) entry which is preliminary data.</text>
</comment>
<dbReference type="Proteomes" id="UP000235965">
    <property type="component" value="Unassembled WGS sequence"/>
</dbReference>